<proteinExistence type="predicted"/>
<sequence>MKLNYFVCILTGSLALLSQVAAAATRSPLLVTGKVSSADIQVVSAPRTDRWNIQIQWMVDEGTIVNPGDTIAVFDSGSVDAQLEQNEDSLSTQKLERQSKQMELDQAVTDAQSALTIANLEVEKARIEADIISDDVSEYDKGQYKLTLERALVEQFKARQALQQKQIERENTLQKQQIEITKLEENIEYQRYQLTRLNVKSALTGVVSHMYHPWTNEKITAGTSLQAAMKVMEVQDINGFKIDAWVHEIDADKVAVGQQAMVSLDAYPGTQYQATVTNEVSQPEKKAGWGDSAYYQIELAFAELPAQKLLPGMSVRVVIPAAKENSHDN</sequence>
<dbReference type="InterPro" id="IPR050465">
    <property type="entry name" value="UPF0194_transport"/>
</dbReference>
<feature type="signal peptide" evidence="4">
    <location>
        <begin position="1"/>
        <end position="23"/>
    </location>
</feature>
<dbReference type="EMBL" id="MJIC01000004">
    <property type="protein sequence ID" value="OFI36033.1"/>
    <property type="molecule type" value="Genomic_DNA"/>
</dbReference>
<gene>
    <name evidence="5" type="ORF">BFC17_10170</name>
</gene>
<feature type="coiled-coil region" evidence="3">
    <location>
        <begin position="166"/>
        <end position="193"/>
    </location>
</feature>
<evidence type="ECO:0000313" key="5">
    <source>
        <dbReference type="EMBL" id="OFI36033.1"/>
    </source>
</evidence>
<dbReference type="AlphaFoldDB" id="A0A1E8FKR1"/>
<dbReference type="GO" id="GO:0030313">
    <property type="term" value="C:cell envelope"/>
    <property type="evidence" value="ECO:0007669"/>
    <property type="project" value="UniProtKB-SubCell"/>
</dbReference>
<evidence type="ECO:0000256" key="3">
    <source>
        <dbReference type="SAM" id="Coils"/>
    </source>
</evidence>
<protein>
    <submittedName>
        <fullName evidence="5">Uncharacterized protein</fullName>
    </submittedName>
</protein>
<dbReference type="Proteomes" id="UP000176037">
    <property type="component" value="Unassembled WGS sequence"/>
</dbReference>
<reference evidence="5 6" key="1">
    <citation type="submission" date="2016-09" db="EMBL/GenBank/DDBJ databases">
        <title>Alteromonas lipolytica, a new species isolated from sea water.</title>
        <authorList>
            <person name="Wu Y.-H."/>
            <person name="Cheng H."/>
            <person name="Xu X.-W."/>
        </authorList>
    </citation>
    <scope>NUCLEOTIDE SEQUENCE [LARGE SCALE GENOMIC DNA]</scope>
    <source>
        <strain evidence="5 6">JW12</strain>
    </source>
</reference>
<comment type="subcellular location">
    <subcellularLocation>
        <location evidence="1">Cell envelope</location>
    </subcellularLocation>
</comment>
<comment type="caution">
    <text evidence="5">The sequence shown here is derived from an EMBL/GenBank/DDBJ whole genome shotgun (WGS) entry which is preliminary data.</text>
</comment>
<keyword evidence="6" id="KW-1185">Reference proteome</keyword>
<keyword evidence="2 3" id="KW-0175">Coiled coil</keyword>
<dbReference type="PANTHER" id="PTHR32347:SF23">
    <property type="entry name" value="BLL5650 PROTEIN"/>
    <property type="match status" value="1"/>
</dbReference>
<dbReference type="PANTHER" id="PTHR32347">
    <property type="entry name" value="EFFLUX SYSTEM COMPONENT YKNX-RELATED"/>
    <property type="match status" value="1"/>
</dbReference>
<feature type="chain" id="PRO_5009214342" evidence="4">
    <location>
        <begin position="24"/>
        <end position="329"/>
    </location>
</feature>
<dbReference type="RefSeq" id="WP_070174876.1">
    <property type="nucleotide sequence ID" value="NZ_BMJR01000004.1"/>
</dbReference>
<evidence type="ECO:0000256" key="1">
    <source>
        <dbReference type="ARBA" id="ARBA00004196"/>
    </source>
</evidence>
<dbReference type="STRING" id="1856405.BFC17_10170"/>
<dbReference type="Gene3D" id="2.40.30.170">
    <property type="match status" value="1"/>
</dbReference>
<evidence type="ECO:0000256" key="2">
    <source>
        <dbReference type="ARBA" id="ARBA00023054"/>
    </source>
</evidence>
<accession>A0A1E8FKR1</accession>
<evidence type="ECO:0000313" key="6">
    <source>
        <dbReference type="Proteomes" id="UP000176037"/>
    </source>
</evidence>
<organism evidence="5 6">
    <name type="scientific">Alteromonas lipolytica</name>
    <dbReference type="NCBI Taxonomy" id="1856405"/>
    <lineage>
        <taxon>Bacteria</taxon>
        <taxon>Pseudomonadati</taxon>
        <taxon>Pseudomonadota</taxon>
        <taxon>Gammaproteobacteria</taxon>
        <taxon>Alteromonadales</taxon>
        <taxon>Alteromonadaceae</taxon>
        <taxon>Alteromonas/Salinimonas group</taxon>
        <taxon>Alteromonas</taxon>
    </lineage>
</organism>
<keyword evidence="4" id="KW-0732">Signal</keyword>
<dbReference type="OrthoDB" id="9156101at2"/>
<name>A0A1E8FKR1_9ALTE</name>
<evidence type="ECO:0000256" key="4">
    <source>
        <dbReference type="SAM" id="SignalP"/>
    </source>
</evidence>